<dbReference type="OrthoDB" id="3808044at2"/>
<proteinExistence type="predicted"/>
<feature type="compositionally biased region" description="Pro residues" evidence="1">
    <location>
        <begin position="54"/>
        <end position="64"/>
    </location>
</feature>
<keyword evidence="2" id="KW-0472">Membrane</keyword>
<sequence length="337" mass="34732">MTCPNCGARVQPNDDFCGNCGTYLGWGQTTPADPGPTPPPPTNPTGPPSEAEPTEPPTGEPPTPEPDKPPRVSKVSGGVTPHAPPDTPGAVQPAKPVAPRPERRVEVAETAVEGPPCPSCGTANPPGRRFCRRCATPLNPEEQEAAAKRGRGKLGGSGAVSRRLILLLLLIAVVIAAVALYPLGARLVQDVLDKTSKTVPTAPAGTVATAEVPGHPATAATDGASNRYWGSPAVGASLEVTFDQPVRLLTIVVHTGPSAKAEEFAAEARATRFDITTTAADGTTESFPMSLADEPGPQQQDTAISDVTRVRLTVRAAAGLGPGKHIAVGEVEFFKRG</sequence>
<evidence type="ECO:0000313" key="5">
    <source>
        <dbReference type="Proteomes" id="UP000239203"/>
    </source>
</evidence>
<keyword evidence="2" id="KW-1133">Transmembrane helix</keyword>
<dbReference type="InterPro" id="IPR057561">
    <property type="entry name" value="NADase_transloc"/>
</dbReference>
<feature type="domain" description="Zinc-ribbon" evidence="3">
    <location>
        <begin position="117"/>
        <end position="138"/>
    </location>
</feature>
<dbReference type="Pfam" id="PF13240">
    <property type="entry name" value="Zn_Ribbon_1"/>
    <property type="match status" value="2"/>
</dbReference>
<dbReference type="Gene3D" id="2.60.120.260">
    <property type="entry name" value="Galactose-binding domain-like"/>
    <property type="match status" value="1"/>
</dbReference>
<dbReference type="NCBIfam" id="NF047619">
    <property type="entry name" value="NADase_discoid"/>
    <property type="match status" value="1"/>
</dbReference>
<feature type="domain" description="Zinc-ribbon" evidence="3">
    <location>
        <begin position="3"/>
        <end position="22"/>
    </location>
</feature>
<dbReference type="AlphaFoldDB" id="A0A2S6GTA2"/>
<dbReference type="EMBL" id="PTIX01000005">
    <property type="protein sequence ID" value="PPK68454.1"/>
    <property type="molecule type" value="Genomic_DNA"/>
</dbReference>
<dbReference type="InterPro" id="IPR038587">
    <property type="entry name" value="Ribosomal_eL40_sf"/>
</dbReference>
<evidence type="ECO:0000259" key="3">
    <source>
        <dbReference type="Pfam" id="PF13240"/>
    </source>
</evidence>
<feature type="region of interest" description="Disordered" evidence="1">
    <location>
        <begin position="1"/>
        <end position="123"/>
    </location>
</feature>
<reference evidence="4 5" key="1">
    <citation type="submission" date="2018-02" db="EMBL/GenBank/DDBJ databases">
        <title>Genomic Encyclopedia of Archaeal and Bacterial Type Strains, Phase II (KMG-II): from individual species to whole genera.</title>
        <authorList>
            <person name="Goeker M."/>
        </authorList>
    </citation>
    <scope>NUCLEOTIDE SEQUENCE [LARGE SCALE GENOMIC DNA]</scope>
    <source>
        <strain evidence="4 5">YU 961-1</strain>
    </source>
</reference>
<protein>
    <submittedName>
        <fullName evidence="4">Zinc ribbon protein</fullName>
    </submittedName>
</protein>
<dbReference type="Proteomes" id="UP000239203">
    <property type="component" value="Unassembled WGS sequence"/>
</dbReference>
<dbReference type="SUPFAM" id="SSF49785">
    <property type="entry name" value="Galactose-binding domain-like"/>
    <property type="match status" value="1"/>
</dbReference>
<evidence type="ECO:0000256" key="1">
    <source>
        <dbReference type="SAM" id="MobiDB-lite"/>
    </source>
</evidence>
<dbReference type="InterPro" id="IPR026870">
    <property type="entry name" value="Zinc_ribbon_dom"/>
</dbReference>
<feature type="compositionally biased region" description="Pro residues" evidence="1">
    <location>
        <begin position="33"/>
        <end position="47"/>
    </location>
</feature>
<feature type="transmembrane region" description="Helical" evidence="2">
    <location>
        <begin position="164"/>
        <end position="184"/>
    </location>
</feature>
<keyword evidence="5" id="KW-1185">Reference proteome</keyword>
<gene>
    <name evidence="4" type="ORF">CLV40_105177</name>
</gene>
<organism evidence="4 5">
    <name type="scientific">Actinokineospora auranticolor</name>
    <dbReference type="NCBI Taxonomy" id="155976"/>
    <lineage>
        <taxon>Bacteria</taxon>
        <taxon>Bacillati</taxon>
        <taxon>Actinomycetota</taxon>
        <taxon>Actinomycetes</taxon>
        <taxon>Pseudonocardiales</taxon>
        <taxon>Pseudonocardiaceae</taxon>
        <taxon>Actinokineospora</taxon>
    </lineage>
</organism>
<accession>A0A2S6GTA2</accession>
<dbReference type="InterPro" id="IPR008979">
    <property type="entry name" value="Galactose-bd-like_sf"/>
</dbReference>
<comment type="caution">
    <text evidence="4">The sequence shown here is derived from an EMBL/GenBank/DDBJ whole genome shotgun (WGS) entry which is preliminary data.</text>
</comment>
<evidence type="ECO:0000256" key="2">
    <source>
        <dbReference type="SAM" id="Phobius"/>
    </source>
</evidence>
<keyword evidence="2" id="KW-0812">Transmembrane</keyword>
<evidence type="ECO:0000313" key="4">
    <source>
        <dbReference type="EMBL" id="PPK68454.1"/>
    </source>
</evidence>
<name>A0A2S6GTA2_9PSEU</name>
<dbReference type="Gene3D" id="4.10.1060.50">
    <property type="match status" value="1"/>
</dbReference>